<gene>
    <name evidence="1" type="ORF">MML48_3g00007913</name>
</gene>
<proteinExistence type="predicted"/>
<protein>
    <submittedName>
        <fullName evidence="1">Lysosome-associated membrane glycoprotein</fullName>
    </submittedName>
</protein>
<sequence>MYELDKVILNVTLDSEDFPTVKAPEVTNTTVAPITSSSLKPTTTVSTTPKPITTSSTTTSTTVTPTTTSTSTTAPTTSTTSPSPPTTTTSPSTTSAAPVTTTVAPTPGPQQGTWEVTNTTNSSCIVLKMAAEIEVNFTTTDNKVANSTIFVPLNATVSGGDCGNNQSITLSFSFINGTNNTIKFLFSENDKKFELDAVNVTLVLDSTNFPDAKNKTFNAIHKKVDFVTPVGMSYKCDKQQALDLYLPNTTTSVGAVKISKFQFQAYGNIINRHFADAKDCEGYETPDIVPIAVGCALMVLIVIVLVGYLIGRRRNQARGYLSM</sequence>
<dbReference type="EMBL" id="CM043017">
    <property type="protein sequence ID" value="KAI4465554.1"/>
    <property type="molecule type" value="Genomic_DNA"/>
</dbReference>
<accession>A0ACB9TFJ0</accession>
<evidence type="ECO:0000313" key="2">
    <source>
        <dbReference type="Proteomes" id="UP001056778"/>
    </source>
</evidence>
<keyword evidence="2" id="KW-1185">Reference proteome</keyword>
<reference evidence="1" key="1">
    <citation type="submission" date="2022-04" db="EMBL/GenBank/DDBJ databases">
        <title>Chromosome-scale genome assembly of Holotrichia oblita Faldermann.</title>
        <authorList>
            <person name="Rongchong L."/>
        </authorList>
    </citation>
    <scope>NUCLEOTIDE SEQUENCE</scope>
    <source>
        <strain evidence="1">81SQS9</strain>
    </source>
</reference>
<comment type="caution">
    <text evidence="1">The sequence shown here is derived from an EMBL/GenBank/DDBJ whole genome shotgun (WGS) entry which is preliminary data.</text>
</comment>
<name>A0ACB9TFJ0_HOLOL</name>
<organism evidence="1 2">
    <name type="scientific">Holotrichia oblita</name>
    <name type="common">Chafer beetle</name>
    <dbReference type="NCBI Taxonomy" id="644536"/>
    <lineage>
        <taxon>Eukaryota</taxon>
        <taxon>Metazoa</taxon>
        <taxon>Ecdysozoa</taxon>
        <taxon>Arthropoda</taxon>
        <taxon>Hexapoda</taxon>
        <taxon>Insecta</taxon>
        <taxon>Pterygota</taxon>
        <taxon>Neoptera</taxon>
        <taxon>Endopterygota</taxon>
        <taxon>Coleoptera</taxon>
        <taxon>Polyphaga</taxon>
        <taxon>Scarabaeiformia</taxon>
        <taxon>Scarabaeidae</taxon>
        <taxon>Melolonthinae</taxon>
        <taxon>Holotrichia</taxon>
    </lineage>
</organism>
<evidence type="ECO:0000313" key="1">
    <source>
        <dbReference type="EMBL" id="KAI4465554.1"/>
    </source>
</evidence>
<dbReference type="Proteomes" id="UP001056778">
    <property type="component" value="Chromosome 3"/>
</dbReference>